<dbReference type="PANTHER" id="PTHR43000">
    <property type="entry name" value="DTDP-D-GLUCOSE 4,6-DEHYDRATASE-RELATED"/>
    <property type="match status" value="1"/>
</dbReference>
<keyword evidence="5" id="KW-1185">Reference proteome</keyword>
<dbReference type="SUPFAM" id="SSF51735">
    <property type="entry name" value="NAD(P)-binding Rossmann-fold domains"/>
    <property type="match status" value="1"/>
</dbReference>
<dbReference type="AlphaFoldDB" id="A0A4Z0B058"/>
<reference evidence="4 5" key="1">
    <citation type="journal article" date="2019" name="Syst. Appl. Microbiol.">
        <title>New species of pathogenic Pseudomonas isolated from citrus in Tunisia: Proposal of Pseudomonas kairouanensis sp. nov. and Pseudomonas nabeulensis sp. nov.</title>
        <authorList>
            <person name="Oueslati M."/>
            <person name="Mulet M."/>
            <person name="Gomila M."/>
            <person name="Berge O."/>
            <person name="Hajlaoui M.R."/>
            <person name="Lalucat J."/>
            <person name="Sadfi-Zouaoui N."/>
            <person name="Garcia-Valdes E."/>
        </authorList>
    </citation>
    <scope>NUCLEOTIDE SEQUENCE [LARGE SCALE GENOMIC DNA]</scope>
    <source>
        <strain evidence="4 5">KC12</strain>
    </source>
</reference>
<dbReference type="Pfam" id="PF01370">
    <property type="entry name" value="Epimerase"/>
    <property type="match status" value="1"/>
</dbReference>
<name>A0A4Z0B058_9PSED</name>
<dbReference type="InterPro" id="IPR001509">
    <property type="entry name" value="Epimerase_deHydtase"/>
</dbReference>
<protein>
    <submittedName>
        <fullName evidence="4">NAD(P)-dependent oxidoreductase</fullName>
    </submittedName>
</protein>
<evidence type="ECO:0000256" key="2">
    <source>
        <dbReference type="ARBA" id="ARBA00007637"/>
    </source>
</evidence>
<organism evidence="4 5">
    <name type="scientific">Pseudomonas kairouanensis</name>
    <dbReference type="NCBI Taxonomy" id="2293832"/>
    <lineage>
        <taxon>Bacteria</taxon>
        <taxon>Pseudomonadati</taxon>
        <taxon>Pseudomonadota</taxon>
        <taxon>Gammaproteobacteria</taxon>
        <taxon>Pseudomonadales</taxon>
        <taxon>Pseudomonadaceae</taxon>
        <taxon>Pseudomonas</taxon>
    </lineage>
</organism>
<sequence length="329" mass="36571">MRGCSVTNFKVLVTGGSGFIGTNLVCRLKELGCAVLSLDVAPPRNSDNFDVHHYCDICDLELLAEAFELFKPNYVFHLAARTDLCGKTLEDYRENIAGVENLCKVLSSAHYVRHTVFASSMLVCRAGHIPSTIEDVSPTTVYGKSKVEGERIVKKWKAQVPRCTIVRPTSIWGPWFGEPYRNFFDIVLAGRYIRIGNASSTKTYGYVENTVNQIISISQSPDDRVEYYYIGDTPPLNVDEWSLSIVSLAGRRKPIKAPMFFFHSLALVGDACNFVGLRFPFGSFRLRNMTTDNVVNCSPAEKSNAYPAVGQEEGIAKTLSWLKVPSVAK</sequence>
<dbReference type="InterPro" id="IPR036291">
    <property type="entry name" value="NAD(P)-bd_dom_sf"/>
</dbReference>
<dbReference type="EMBL" id="QUZU01000002">
    <property type="protein sequence ID" value="TFY92003.1"/>
    <property type="molecule type" value="Genomic_DNA"/>
</dbReference>
<comment type="caution">
    <text evidence="4">The sequence shown here is derived from an EMBL/GenBank/DDBJ whole genome shotgun (WGS) entry which is preliminary data.</text>
</comment>
<dbReference type="OrthoDB" id="5295702at2"/>
<comment type="pathway">
    <text evidence="1">Bacterial outer membrane biogenesis; LPS O-antigen biosynthesis.</text>
</comment>
<evidence type="ECO:0000256" key="1">
    <source>
        <dbReference type="ARBA" id="ARBA00005125"/>
    </source>
</evidence>
<feature type="domain" description="NAD-dependent epimerase/dehydratase" evidence="3">
    <location>
        <begin position="11"/>
        <end position="224"/>
    </location>
</feature>
<comment type="similarity">
    <text evidence="2">Belongs to the NAD(P)-dependent epimerase/dehydratase family.</text>
</comment>
<accession>A0A4Z0B058</accession>
<evidence type="ECO:0000259" key="3">
    <source>
        <dbReference type="Pfam" id="PF01370"/>
    </source>
</evidence>
<evidence type="ECO:0000313" key="5">
    <source>
        <dbReference type="Proteomes" id="UP000297391"/>
    </source>
</evidence>
<dbReference type="Proteomes" id="UP000297391">
    <property type="component" value="Unassembled WGS sequence"/>
</dbReference>
<evidence type="ECO:0000313" key="4">
    <source>
        <dbReference type="EMBL" id="TFY92003.1"/>
    </source>
</evidence>
<gene>
    <name evidence="4" type="ORF">DYL59_02640</name>
</gene>
<dbReference type="Gene3D" id="3.40.50.720">
    <property type="entry name" value="NAD(P)-binding Rossmann-like Domain"/>
    <property type="match status" value="1"/>
</dbReference>
<proteinExistence type="inferred from homology"/>